<protein>
    <submittedName>
        <fullName evidence="1">Uncharacterized protein</fullName>
    </submittedName>
</protein>
<reference evidence="1" key="1">
    <citation type="submission" date="2014-11" db="EMBL/GenBank/DDBJ databases">
        <authorList>
            <person name="Amaro Gonzalez C."/>
        </authorList>
    </citation>
    <scope>NUCLEOTIDE SEQUENCE</scope>
</reference>
<dbReference type="EMBL" id="GBXM01022382">
    <property type="protein sequence ID" value="JAH86195.1"/>
    <property type="molecule type" value="Transcribed_RNA"/>
</dbReference>
<organism evidence="1">
    <name type="scientific">Anguilla anguilla</name>
    <name type="common">European freshwater eel</name>
    <name type="synonym">Muraena anguilla</name>
    <dbReference type="NCBI Taxonomy" id="7936"/>
    <lineage>
        <taxon>Eukaryota</taxon>
        <taxon>Metazoa</taxon>
        <taxon>Chordata</taxon>
        <taxon>Craniata</taxon>
        <taxon>Vertebrata</taxon>
        <taxon>Euteleostomi</taxon>
        <taxon>Actinopterygii</taxon>
        <taxon>Neopterygii</taxon>
        <taxon>Teleostei</taxon>
        <taxon>Anguilliformes</taxon>
        <taxon>Anguillidae</taxon>
        <taxon>Anguilla</taxon>
    </lineage>
</organism>
<reference evidence="1" key="2">
    <citation type="journal article" date="2015" name="Fish Shellfish Immunol.">
        <title>Early steps in the European eel (Anguilla anguilla)-Vibrio vulnificus interaction in the gills: Role of the RtxA13 toxin.</title>
        <authorList>
            <person name="Callol A."/>
            <person name="Pajuelo D."/>
            <person name="Ebbesson L."/>
            <person name="Teles M."/>
            <person name="MacKenzie S."/>
            <person name="Amaro C."/>
        </authorList>
    </citation>
    <scope>NUCLEOTIDE SEQUENCE</scope>
</reference>
<name>A0A0E9W9D7_ANGAN</name>
<accession>A0A0E9W9D7</accession>
<evidence type="ECO:0000313" key="1">
    <source>
        <dbReference type="EMBL" id="JAH86195.1"/>
    </source>
</evidence>
<dbReference type="AlphaFoldDB" id="A0A0E9W9D7"/>
<proteinExistence type="predicted"/>
<sequence>MHPLKYIQPAATSFNSAIYQLSRTVAPDDCSFYTASADELLTDRRCQIDHSCMKKQGQPC</sequence>